<dbReference type="PANTHER" id="PTHR46847">
    <property type="entry name" value="D-ALLOSE-BINDING PERIPLASMIC PROTEIN-RELATED"/>
    <property type="match status" value="1"/>
</dbReference>
<dbReference type="Gene3D" id="3.40.50.2300">
    <property type="match status" value="2"/>
</dbReference>
<dbReference type="InterPro" id="IPR028082">
    <property type="entry name" value="Peripla_BP_I"/>
</dbReference>
<keyword evidence="3 4" id="KW-0732">Signal</keyword>
<dbReference type="CDD" id="cd01536">
    <property type="entry name" value="PBP1_ABC_sugar_binding-like"/>
    <property type="match status" value="1"/>
</dbReference>
<feature type="chain" id="PRO_5023927849" evidence="4">
    <location>
        <begin position="34"/>
        <end position="337"/>
    </location>
</feature>
<accession>A0A5J6N4K1</accession>
<dbReference type="Pfam" id="PF13407">
    <property type="entry name" value="Peripla_BP_4"/>
    <property type="match status" value="1"/>
</dbReference>
<reference evidence="6 7" key="1">
    <citation type="submission" date="2019-08" db="EMBL/GenBank/DDBJ databases">
        <title>Hyperibacter terrae gen. nov., sp. nov. and Hyperibacter viscosus sp. nov., two new members in the family Rhodospirillaceae isolated from the rhizosphere of Hypericum perforatum.</title>
        <authorList>
            <person name="Noviana Z."/>
        </authorList>
    </citation>
    <scope>NUCLEOTIDE SEQUENCE [LARGE SCALE GENOMIC DNA]</scope>
    <source>
        <strain evidence="6 7">R5959</strain>
    </source>
</reference>
<protein>
    <submittedName>
        <fullName evidence="6">Ribose ABC transporter substrate-binding protein</fullName>
    </submittedName>
</protein>
<name>A0A5J6N4K1_9PROT</name>
<comment type="subcellular location">
    <subcellularLocation>
        <location evidence="1">Cell envelope</location>
    </subcellularLocation>
</comment>
<evidence type="ECO:0000256" key="1">
    <source>
        <dbReference type="ARBA" id="ARBA00004196"/>
    </source>
</evidence>
<sequence length="337" mass="35621">MQMPKRALGISRLLQLGFASVLATMAVVGAAQAADLSSKKVILVTCGPANPWCKVFNERIVAGLEGAGVKVSVLESDLDPVQEVQQINQAISQKPDLLMIEPADDKSLIASIKKAKAAGVPVLYMDSPADASIMDDIALQVIADNAALGRFAAQNLIDGLRERGLKSGNVIVITGTAGSQMVQDRQKGFEEVMATAPEYKILDVQDSNWDPVQSGKIAQQLFAKYASQGGVDAVRADADYMAIPIIEAAKQAGMKVGVKNDGLVVTGTNCTAEGIQAIRAGDMYGTATEDAWTQGIVTAETAIAFLKGETVPKTVIVPEYRVHGPTLEKYAELCSKS</sequence>
<comment type="similarity">
    <text evidence="2">Belongs to the bacterial solute-binding protein 2 family.</text>
</comment>
<evidence type="ECO:0000256" key="4">
    <source>
        <dbReference type="SAM" id="SignalP"/>
    </source>
</evidence>
<evidence type="ECO:0000259" key="5">
    <source>
        <dbReference type="Pfam" id="PF13407"/>
    </source>
</evidence>
<dbReference type="Proteomes" id="UP000325797">
    <property type="component" value="Chromosome"/>
</dbReference>
<dbReference type="KEGG" id="hadh:FRZ61_36620"/>
<feature type="domain" description="Periplasmic binding protein" evidence="5">
    <location>
        <begin position="45"/>
        <end position="309"/>
    </location>
</feature>
<evidence type="ECO:0000313" key="7">
    <source>
        <dbReference type="Proteomes" id="UP000325797"/>
    </source>
</evidence>
<dbReference type="GO" id="GO:0030313">
    <property type="term" value="C:cell envelope"/>
    <property type="evidence" value="ECO:0007669"/>
    <property type="project" value="UniProtKB-SubCell"/>
</dbReference>
<evidence type="ECO:0000256" key="2">
    <source>
        <dbReference type="ARBA" id="ARBA00007639"/>
    </source>
</evidence>
<evidence type="ECO:0000313" key="6">
    <source>
        <dbReference type="EMBL" id="QEX23723.1"/>
    </source>
</evidence>
<organism evidence="6 7">
    <name type="scientific">Hypericibacter adhaerens</name>
    <dbReference type="NCBI Taxonomy" id="2602016"/>
    <lineage>
        <taxon>Bacteria</taxon>
        <taxon>Pseudomonadati</taxon>
        <taxon>Pseudomonadota</taxon>
        <taxon>Alphaproteobacteria</taxon>
        <taxon>Rhodospirillales</taxon>
        <taxon>Dongiaceae</taxon>
        <taxon>Hypericibacter</taxon>
    </lineage>
</organism>
<dbReference type="PANTHER" id="PTHR46847:SF1">
    <property type="entry name" value="D-ALLOSE-BINDING PERIPLASMIC PROTEIN-RELATED"/>
    <property type="match status" value="1"/>
</dbReference>
<evidence type="ECO:0000256" key="3">
    <source>
        <dbReference type="ARBA" id="ARBA00022729"/>
    </source>
</evidence>
<dbReference type="EMBL" id="CP042582">
    <property type="protein sequence ID" value="QEX23723.1"/>
    <property type="molecule type" value="Genomic_DNA"/>
</dbReference>
<feature type="signal peptide" evidence="4">
    <location>
        <begin position="1"/>
        <end position="33"/>
    </location>
</feature>
<dbReference type="SUPFAM" id="SSF53822">
    <property type="entry name" value="Periplasmic binding protein-like I"/>
    <property type="match status" value="1"/>
</dbReference>
<dbReference type="AlphaFoldDB" id="A0A5J6N4K1"/>
<proteinExistence type="inferred from homology"/>
<dbReference type="GO" id="GO:0030246">
    <property type="term" value="F:carbohydrate binding"/>
    <property type="evidence" value="ECO:0007669"/>
    <property type="project" value="UniProtKB-ARBA"/>
</dbReference>
<keyword evidence="7" id="KW-1185">Reference proteome</keyword>
<gene>
    <name evidence="6" type="primary">rbsB</name>
    <name evidence="6" type="ORF">FRZ61_36620</name>
</gene>
<dbReference type="InterPro" id="IPR025997">
    <property type="entry name" value="SBP_2_dom"/>
</dbReference>